<dbReference type="Gene3D" id="3.40.50.10350">
    <property type="entry name" value="Glycerate kinase, domain 1"/>
    <property type="match status" value="1"/>
</dbReference>
<dbReference type="InterPro" id="IPR018197">
    <property type="entry name" value="Glycerate_kinase_RE-like"/>
</dbReference>
<dbReference type="InterPro" id="IPR018193">
    <property type="entry name" value="Glyc_kinase_flavodox-like_fold"/>
</dbReference>
<accession>V5XAC9</accession>
<protein>
    <submittedName>
        <fullName evidence="5">Glycerate kinase</fullName>
    </submittedName>
</protein>
<evidence type="ECO:0000313" key="5">
    <source>
        <dbReference type="EMBL" id="AHC25405.1"/>
    </source>
</evidence>
<keyword evidence="3 4" id="KW-0418">Kinase</keyword>
<reference evidence="5 6" key="1">
    <citation type="journal article" date="2014" name="Genome Announc.">
        <title>Complete Genome Sequence of Sterol-Transforming Mycobacterium neoaurum Strain VKM Ac-1815D.</title>
        <authorList>
            <person name="Shtratnikova V.Y."/>
            <person name="Bragin E.Y."/>
            <person name="Dovbnya D.V."/>
            <person name="Pekov Y.A."/>
            <person name="Schelkunov M.I."/>
            <person name="Strizhov N."/>
            <person name="Ivashina T.V."/>
            <person name="Ashapkin V.V."/>
            <person name="Donova M.V."/>
        </authorList>
    </citation>
    <scope>NUCLEOTIDE SEQUENCE [LARGE SCALE GENOMIC DNA]</scope>
    <source>
        <strain evidence="5 6">VKM Ac-1815D</strain>
    </source>
</reference>
<name>V5XAC9_MYCNE</name>
<dbReference type="Pfam" id="PF02595">
    <property type="entry name" value="Gly_kinase"/>
    <property type="match status" value="1"/>
</dbReference>
<gene>
    <name evidence="5" type="ORF">D174_12800</name>
</gene>
<evidence type="ECO:0000313" key="6">
    <source>
        <dbReference type="Proteomes" id="UP000018763"/>
    </source>
</evidence>
<keyword evidence="2 4" id="KW-0808">Transferase</keyword>
<evidence type="ECO:0000256" key="3">
    <source>
        <dbReference type="ARBA" id="ARBA00022777"/>
    </source>
</evidence>
<dbReference type="KEGG" id="mne:D174_12800"/>
<evidence type="ECO:0000256" key="4">
    <source>
        <dbReference type="PIRNR" id="PIRNR006078"/>
    </source>
</evidence>
<sequence length="379" mass="38458">MVVAPDKFKGSVSAAVAATALAEGLRSVSSLPVVQFPIADGGEGTVDMLMTAGFSPITCAAVDPLGRPVKVVYARSGRTAVIEAAAACGLALLGGRAPNRTTARISTTLGVGMAVRDALSHGVDRVVLGVGGSATTDGGAGLLVGLGARLLDEHGDPVYPSGADLPNIHRIDLNGIDQRLYDTDLVVACDVDNPLTGPDGAAHVYGRQKGAGPDTVRSFDRALEHWADVVTAHTGQDRRGTPGMGAAGGIAFAMAELLGARVTPGIDLLLELGGFPDLLDGAALVIVGEGSLDEQSLRGKGPVGVARHAHARGVPVVAVAGRSTVRAEEALSAGIDSVYTLAELEADEMASMRDAVALLNIVGATIARDRLGDLGSRHP</sequence>
<dbReference type="SUPFAM" id="SSF110738">
    <property type="entry name" value="Glycerate kinase I"/>
    <property type="match status" value="1"/>
</dbReference>
<dbReference type="Gene3D" id="3.90.1510.10">
    <property type="entry name" value="Glycerate kinase, domain 2"/>
    <property type="match status" value="1"/>
</dbReference>
<dbReference type="PANTHER" id="PTHR21599:SF0">
    <property type="entry name" value="GLYCERATE KINASE"/>
    <property type="match status" value="1"/>
</dbReference>
<dbReference type="PIRSF" id="PIRSF006078">
    <property type="entry name" value="GlxK"/>
    <property type="match status" value="1"/>
</dbReference>
<dbReference type="NCBIfam" id="TIGR00045">
    <property type="entry name" value="glycerate kinase"/>
    <property type="match status" value="1"/>
</dbReference>
<dbReference type="AlphaFoldDB" id="V5XAC9"/>
<dbReference type="InterPro" id="IPR036129">
    <property type="entry name" value="Glycerate_kinase_sf"/>
</dbReference>
<dbReference type="EMBL" id="CP006936">
    <property type="protein sequence ID" value="AHC25405.1"/>
    <property type="molecule type" value="Genomic_DNA"/>
</dbReference>
<dbReference type="InterPro" id="IPR004381">
    <property type="entry name" value="Glycerate_kinase"/>
</dbReference>
<evidence type="ECO:0000256" key="2">
    <source>
        <dbReference type="ARBA" id="ARBA00022679"/>
    </source>
</evidence>
<comment type="similarity">
    <text evidence="1 4">Belongs to the glycerate kinase type-1 family.</text>
</comment>
<dbReference type="GO" id="GO:0031388">
    <property type="term" value="P:organic acid phosphorylation"/>
    <property type="evidence" value="ECO:0007669"/>
    <property type="project" value="UniProtKB-UniRule"/>
</dbReference>
<organism evidence="5 6">
    <name type="scientific">Mycolicibacterium neoaurum VKM Ac-1815D</name>
    <dbReference type="NCBI Taxonomy" id="700508"/>
    <lineage>
        <taxon>Bacteria</taxon>
        <taxon>Bacillati</taxon>
        <taxon>Actinomycetota</taxon>
        <taxon>Actinomycetes</taxon>
        <taxon>Mycobacteriales</taxon>
        <taxon>Mycobacteriaceae</taxon>
        <taxon>Mycolicibacterium</taxon>
    </lineage>
</organism>
<dbReference type="Proteomes" id="UP000018763">
    <property type="component" value="Chromosome"/>
</dbReference>
<dbReference type="eggNOG" id="COG1929">
    <property type="taxonomic scope" value="Bacteria"/>
</dbReference>
<proteinExistence type="inferred from homology"/>
<evidence type="ECO:0000256" key="1">
    <source>
        <dbReference type="ARBA" id="ARBA00006284"/>
    </source>
</evidence>
<dbReference type="PANTHER" id="PTHR21599">
    <property type="entry name" value="GLYCERATE KINASE"/>
    <property type="match status" value="1"/>
</dbReference>
<dbReference type="GO" id="GO:0008887">
    <property type="term" value="F:glycerate kinase activity"/>
    <property type="evidence" value="ECO:0007669"/>
    <property type="project" value="UniProtKB-UniRule"/>
</dbReference>
<keyword evidence="6" id="KW-1185">Reference proteome</keyword>